<dbReference type="GeneID" id="9525222"/>
<comment type="caution">
    <text evidence="6">The sequence shown here is derived from an EMBL/GenBank/DDBJ whole genome shotgun (WGS) entry which is preliminary data.</text>
</comment>
<dbReference type="eggNOG" id="KOG2504">
    <property type="taxonomic scope" value="Eukaryota"/>
</dbReference>
<feature type="transmembrane region" description="Helical" evidence="4">
    <location>
        <begin position="93"/>
        <end position="115"/>
    </location>
</feature>
<evidence type="ECO:0000313" key="6">
    <source>
        <dbReference type="EMBL" id="EFE29232.1"/>
    </source>
</evidence>
<comment type="similarity">
    <text evidence="2">Belongs to the major facilitator superfamily. Monocarboxylate porter (TC 2.A.1.13) family.</text>
</comment>
<dbReference type="InterPro" id="IPR011701">
    <property type="entry name" value="MFS"/>
</dbReference>
<feature type="region of interest" description="Disordered" evidence="3">
    <location>
        <begin position="20"/>
        <end position="41"/>
    </location>
</feature>
<accession>D4B608</accession>
<feature type="transmembrane region" description="Helical" evidence="4">
    <location>
        <begin position="122"/>
        <end position="139"/>
    </location>
</feature>
<reference evidence="7" key="1">
    <citation type="journal article" date="2011" name="Genome Biol.">
        <title>Comparative and functional genomics provide insights into the pathogenicity of dermatophytic fungi.</title>
        <authorList>
            <person name="Burmester A."/>
            <person name="Shelest E."/>
            <person name="Gloeckner G."/>
            <person name="Heddergott C."/>
            <person name="Schindler S."/>
            <person name="Staib P."/>
            <person name="Heidel A."/>
            <person name="Felder M."/>
            <person name="Petzold A."/>
            <person name="Szafranski K."/>
            <person name="Feuermann M."/>
            <person name="Pedruzzi I."/>
            <person name="Priebe S."/>
            <person name="Groth M."/>
            <person name="Winkler R."/>
            <person name="Li W."/>
            <person name="Kniemeyer O."/>
            <person name="Schroeckh V."/>
            <person name="Hertweck C."/>
            <person name="Hube B."/>
            <person name="White T.C."/>
            <person name="Platzer M."/>
            <person name="Guthke R."/>
            <person name="Heitman J."/>
            <person name="Woestemeyer J."/>
            <person name="Zipfel P.F."/>
            <person name="Monod M."/>
            <person name="Brakhage A.A."/>
        </authorList>
    </citation>
    <scope>NUCLEOTIDE SEQUENCE [LARGE SCALE GENOMIC DNA]</scope>
    <source>
        <strain evidence="7">ATCC MYA-4681 / CBS 112371</strain>
    </source>
</reference>
<dbReference type="OMA" id="CTLGYVN"/>
<dbReference type="SUPFAM" id="SSF103473">
    <property type="entry name" value="MFS general substrate transporter"/>
    <property type="match status" value="1"/>
</dbReference>
<feature type="transmembrane region" description="Helical" evidence="4">
    <location>
        <begin position="280"/>
        <end position="305"/>
    </location>
</feature>
<feature type="transmembrane region" description="Helical" evidence="4">
    <location>
        <begin position="377"/>
        <end position="396"/>
    </location>
</feature>
<feature type="transmembrane region" description="Helical" evidence="4">
    <location>
        <begin position="343"/>
        <end position="365"/>
    </location>
</feature>
<dbReference type="Pfam" id="PF07690">
    <property type="entry name" value="MFS_1"/>
    <property type="match status" value="1"/>
</dbReference>
<feature type="transmembrane region" description="Helical" evidence="4">
    <location>
        <begin position="145"/>
        <end position="166"/>
    </location>
</feature>
<dbReference type="PANTHER" id="PTHR11360:SF281">
    <property type="entry name" value="ASPYRIDONES EFFLUX PROTEIN APDF-RELATED"/>
    <property type="match status" value="1"/>
</dbReference>
<dbReference type="HOGENOM" id="CLU_001265_1_1_1"/>
<feature type="transmembrane region" description="Helical" evidence="4">
    <location>
        <begin position="317"/>
        <end position="337"/>
    </location>
</feature>
<keyword evidence="4" id="KW-1133">Transmembrane helix</keyword>
<evidence type="ECO:0000256" key="4">
    <source>
        <dbReference type="SAM" id="Phobius"/>
    </source>
</evidence>
<dbReference type="Gene3D" id="1.20.1250.20">
    <property type="entry name" value="MFS general substrate transporter like domains"/>
    <property type="match status" value="2"/>
</dbReference>
<dbReference type="GO" id="GO:0016020">
    <property type="term" value="C:membrane"/>
    <property type="evidence" value="ECO:0007669"/>
    <property type="project" value="UniProtKB-SubCell"/>
</dbReference>
<dbReference type="PANTHER" id="PTHR11360">
    <property type="entry name" value="MONOCARBOXYLATE TRANSPORTER"/>
    <property type="match status" value="1"/>
</dbReference>
<dbReference type="InterPro" id="IPR036259">
    <property type="entry name" value="MFS_trans_sf"/>
</dbReference>
<evidence type="ECO:0000256" key="1">
    <source>
        <dbReference type="ARBA" id="ARBA00004141"/>
    </source>
</evidence>
<dbReference type="EMBL" id="ABSU01000051">
    <property type="protein sequence ID" value="EFE29232.1"/>
    <property type="molecule type" value="Genomic_DNA"/>
</dbReference>
<dbReference type="PROSITE" id="PS50850">
    <property type="entry name" value="MFS"/>
    <property type="match status" value="1"/>
</dbReference>
<feature type="compositionally biased region" description="Polar residues" evidence="3">
    <location>
        <begin position="27"/>
        <end position="38"/>
    </location>
</feature>
<feature type="domain" description="Major facilitator superfamily (MFS) profile" evidence="5">
    <location>
        <begin position="253"/>
        <end position="439"/>
    </location>
</feature>
<name>D4B608_ARTBC</name>
<dbReference type="InterPro" id="IPR050327">
    <property type="entry name" value="Proton-linked_MCT"/>
</dbReference>
<protein>
    <submittedName>
        <fullName evidence="6">MFS monocarboxylate transporter, putative</fullName>
    </submittedName>
</protein>
<dbReference type="KEGG" id="abe:ARB_03915"/>
<sequence length="439" mass="46664">MVQCTQASSKLELSLNNPAKDQETAAIPNQPNQASNGDDYTLDEFPEGGARAWAVAIGTAGIAFCTLGVINSFGVLQGWYQVNQLEDRTASEISWIGSTQAFFVFGGGVIGGPLFDLYGAKVIRPAAFLYVVSIMLTSVCKEYYQFVLAQGILGGLSNGMTIFPAMSAGPQYFNKRRAAAMGIGIAGSSLGGIVWPIVLSKMLNETELGFGWTIRIVGFVCLALLLPSCIAVKARLPPRKNQFFLWSSFKEPPYLYLVAAGFFGFLGVFTPLFYLPIYAYIQGAGVSLAFYLAAIFNAASFVGRVVTGILADKLGRFNMFFAATISSGLLTVCWPEVHTNATLVVFACFFGFCSGAVTMGMAVAFTSIPKDPRNIGTYMGMGMGIAAIAALVGPPINGALLSGRGFASMAYFSGSVNFLAAFLVVIAKHSTTKGIFSNN</sequence>
<dbReference type="Proteomes" id="UP000008866">
    <property type="component" value="Unassembled WGS sequence"/>
</dbReference>
<feature type="transmembrane region" description="Helical" evidence="4">
    <location>
        <begin position="52"/>
        <end position="73"/>
    </location>
</feature>
<keyword evidence="4" id="KW-0472">Membrane</keyword>
<dbReference type="AlphaFoldDB" id="D4B608"/>
<keyword evidence="7" id="KW-1185">Reference proteome</keyword>
<keyword evidence="4" id="KW-0812">Transmembrane</keyword>
<dbReference type="InterPro" id="IPR020846">
    <property type="entry name" value="MFS_dom"/>
</dbReference>
<feature type="transmembrane region" description="Helical" evidence="4">
    <location>
        <begin position="408"/>
        <end position="427"/>
    </location>
</feature>
<feature type="transmembrane region" description="Helical" evidence="4">
    <location>
        <begin position="178"/>
        <end position="198"/>
    </location>
</feature>
<dbReference type="RefSeq" id="XP_003009877.1">
    <property type="nucleotide sequence ID" value="XM_003009831.1"/>
</dbReference>
<comment type="subcellular location">
    <subcellularLocation>
        <location evidence="1">Membrane</location>
        <topology evidence="1">Multi-pass membrane protein</topology>
    </subcellularLocation>
</comment>
<evidence type="ECO:0000256" key="3">
    <source>
        <dbReference type="SAM" id="MobiDB-lite"/>
    </source>
</evidence>
<evidence type="ECO:0000259" key="5">
    <source>
        <dbReference type="PROSITE" id="PS50850"/>
    </source>
</evidence>
<feature type="transmembrane region" description="Helical" evidence="4">
    <location>
        <begin position="210"/>
        <end position="232"/>
    </location>
</feature>
<evidence type="ECO:0000256" key="2">
    <source>
        <dbReference type="ARBA" id="ARBA00006727"/>
    </source>
</evidence>
<gene>
    <name evidence="6" type="ORF">ARB_03915</name>
</gene>
<proteinExistence type="inferred from homology"/>
<feature type="transmembrane region" description="Helical" evidence="4">
    <location>
        <begin position="253"/>
        <end position="274"/>
    </location>
</feature>
<organism evidence="6 7">
    <name type="scientific">Arthroderma benhamiae (strain ATCC MYA-4681 / CBS 112371)</name>
    <name type="common">Trichophyton mentagrophytes</name>
    <dbReference type="NCBI Taxonomy" id="663331"/>
    <lineage>
        <taxon>Eukaryota</taxon>
        <taxon>Fungi</taxon>
        <taxon>Dikarya</taxon>
        <taxon>Ascomycota</taxon>
        <taxon>Pezizomycotina</taxon>
        <taxon>Eurotiomycetes</taxon>
        <taxon>Eurotiomycetidae</taxon>
        <taxon>Onygenales</taxon>
        <taxon>Arthrodermataceae</taxon>
        <taxon>Trichophyton</taxon>
    </lineage>
</organism>
<dbReference type="GO" id="GO:0022857">
    <property type="term" value="F:transmembrane transporter activity"/>
    <property type="evidence" value="ECO:0007669"/>
    <property type="project" value="InterPro"/>
</dbReference>
<evidence type="ECO:0000313" key="7">
    <source>
        <dbReference type="Proteomes" id="UP000008866"/>
    </source>
</evidence>